<evidence type="ECO:0000313" key="8">
    <source>
        <dbReference type="EMBL" id="THU47790.1"/>
    </source>
</evidence>
<dbReference type="InterPro" id="IPR036865">
    <property type="entry name" value="CRAL-TRIO_dom_sf"/>
</dbReference>
<comment type="similarity">
    <text evidence="4">Belongs to the SFH family.</text>
</comment>
<evidence type="ECO:0000256" key="5">
    <source>
        <dbReference type="SAM" id="MobiDB-lite"/>
    </source>
</evidence>
<keyword evidence="6" id="KW-1133">Transmembrane helix</keyword>
<evidence type="ECO:0000259" key="7">
    <source>
        <dbReference type="PROSITE" id="PS50191"/>
    </source>
</evidence>
<dbReference type="PANTHER" id="PTHR45657">
    <property type="entry name" value="CRAL-TRIO DOMAIN-CONTAINING PROTEIN YKL091C-RELATED"/>
    <property type="match status" value="1"/>
</dbReference>
<sequence>MSSCFKYLVIKQELKPILLSFFVQVQIQQLPKKRKAFEENLQVLGQMKLWKKNGPQMVATSGDSADSKRKDSKPNAGRQQRKTISLRSLPLEAHWHFLELQKKKKPTLASKMSFRSLQKSLTKITKTDTFRTIFQGVRDPEELKQVQSLRDLLASSGQLPEKHDDYHTLLRFLRMRNFDLAQTRIMFVNMLRWREDNRVDVIAREFEFEFEEYDAVQQCYPRGYHGVDNVGRPLYIERIGSIDFNTLLTVTTVDRFVNHHIVEQEKTLNLRYPACSLAAKRHIASITAILDVEGLGIKNFSKPAREIFTEIQKIDSNYYPETLNQLYIINAGPGFKALWKILRAFLEPRTLSKVQVLGTSFISKLSEAVDLSNIPEFFGGKCKCVEHGGCLRKDKGPWTDPEIKSKLMEVFYKAQKLGDEPTDENIFKELSNSQVVTSDGRLGSNSIATTPKTENYIVNINLQSRIDHGDSKILRAAKGIDSLEQYVGTASVSKHLAQKISELEEWLVGTNEILQTLFTKQQQLADNIEELKNLTEVMTSFILTQSSTPDPFICFFSFSLSILYIYIYIYMNVD</sequence>
<dbReference type="InterPro" id="IPR036273">
    <property type="entry name" value="CRAL/TRIO_N_dom_sf"/>
</dbReference>
<evidence type="ECO:0000256" key="6">
    <source>
        <dbReference type="SAM" id="Phobius"/>
    </source>
</evidence>
<dbReference type="InterPro" id="IPR051026">
    <property type="entry name" value="PI/PC_transfer"/>
</dbReference>
<dbReference type="SUPFAM" id="SSF46938">
    <property type="entry name" value="CRAL/TRIO N-terminal domain"/>
    <property type="match status" value="1"/>
</dbReference>
<evidence type="ECO:0000256" key="3">
    <source>
        <dbReference type="ARBA" id="ARBA00023034"/>
    </source>
</evidence>
<dbReference type="Gene3D" id="3.40.525.10">
    <property type="entry name" value="CRAL-TRIO lipid binding domain"/>
    <property type="match status" value="1"/>
</dbReference>
<dbReference type="SMART" id="SM01100">
    <property type="entry name" value="CRAL_TRIO_N"/>
    <property type="match status" value="1"/>
</dbReference>
<keyword evidence="3" id="KW-0333">Golgi apparatus</keyword>
<protein>
    <recommendedName>
        <fullName evidence="7">CRAL-TRIO domain-containing protein</fullName>
    </recommendedName>
</protein>
<feature type="domain" description="CRAL-TRIO" evidence="7">
    <location>
        <begin position="212"/>
        <end position="386"/>
    </location>
</feature>
<dbReference type="GO" id="GO:0000139">
    <property type="term" value="C:Golgi membrane"/>
    <property type="evidence" value="ECO:0007669"/>
    <property type="project" value="UniProtKB-SubCell"/>
</dbReference>
<dbReference type="PANTHER" id="PTHR45657:SF50">
    <property type="entry name" value="PHOSPHATIDYLINOSITOL_PHOSPHATIDYLCHOLINE TRANSFER PROTEIN SFH11"/>
    <property type="match status" value="1"/>
</dbReference>
<dbReference type="STRING" id="52838.A0A4S8IHM9"/>
<reference evidence="8 9" key="1">
    <citation type="journal article" date="2019" name="Nat. Plants">
        <title>Genome sequencing of Musa balbisiana reveals subgenome evolution and function divergence in polyploid bananas.</title>
        <authorList>
            <person name="Yao X."/>
        </authorList>
    </citation>
    <scope>NUCLEOTIDE SEQUENCE [LARGE SCALE GENOMIC DNA]</scope>
    <source>
        <strain evidence="9">cv. DH-PKW</strain>
        <tissue evidence="8">Leaves</tissue>
    </source>
</reference>
<organism evidence="8 9">
    <name type="scientific">Musa balbisiana</name>
    <name type="common">Banana</name>
    <dbReference type="NCBI Taxonomy" id="52838"/>
    <lineage>
        <taxon>Eukaryota</taxon>
        <taxon>Viridiplantae</taxon>
        <taxon>Streptophyta</taxon>
        <taxon>Embryophyta</taxon>
        <taxon>Tracheophyta</taxon>
        <taxon>Spermatophyta</taxon>
        <taxon>Magnoliopsida</taxon>
        <taxon>Liliopsida</taxon>
        <taxon>Zingiberales</taxon>
        <taxon>Musaceae</taxon>
        <taxon>Musa</taxon>
    </lineage>
</organism>
<evidence type="ECO:0000256" key="1">
    <source>
        <dbReference type="ARBA" id="ARBA00004202"/>
    </source>
</evidence>
<dbReference type="EMBL" id="PYDT01000010">
    <property type="protein sequence ID" value="THU47790.1"/>
    <property type="molecule type" value="Genomic_DNA"/>
</dbReference>
<feature type="region of interest" description="Disordered" evidence="5">
    <location>
        <begin position="55"/>
        <end position="83"/>
    </location>
</feature>
<dbReference type="Pfam" id="PF00650">
    <property type="entry name" value="CRAL_TRIO"/>
    <property type="match status" value="1"/>
</dbReference>
<dbReference type="InterPro" id="IPR011074">
    <property type="entry name" value="CRAL/TRIO_N_dom"/>
</dbReference>
<dbReference type="PROSITE" id="PS50191">
    <property type="entry name" value="CRAL_TRIO"/>
    <property type="match status" value="1"/>
</dbReference>
<dbReference type="GO" id="GO:0005886">
    <property type="term" value="C:plasma membrane"/>
    <property type="evidence" value="ECO:0007669"/>
    <property type="project" value="UniProtKB-SubCell"/>
</dbReference>
<dbReference type="CDD" id="cd00170">
    <property type="entry name" value="SEC14"/>
    <property type="match status" value="1"/>
</dbReference>
<feature type="transmembrane region" description="Helical" evidence="6">
    <location>
        <begin position="552"/>
        <end position="571"/>
    </location>
</feature>
<name>A0A4S8IHM9_MUSBA</name>
<keyword evidence="6" id="KW-0812">Transmembrane</keyword>
<keyword evidence="9" id="KW-1185">Reference proteome</keyword>
<evidence type="ECO:0000256" key="2">
    <source>
        <dbReference type="ARBA" id="ARBA00004395"/>
    </source>
</evidence>
<comment type="caution">
    <text evidence="8">The sequence shown here is derived from an EMBL/GenBank/DDBJ whole genome shotgun (WGS) entry which is preliminary data.</text>
</comment>
<evidence type="ECO:0000313" key="9">
    <source>
        <dbReference type="Proteomes" id="UP000317650"/>
    </source>
</evidence>
<dbReference type="InterPro" id="IPR001251">
    <property type="entry name" value="CRAL-TRIO_dom"/>
</dbReference>
<accession>A0A4S8IHM9</accession>
<keyword evidence="6" id="KW-0472">Membrane</keyword>
<gene>
    <name evidence="8" type="ORF">C4D60_Mb09t19360</name>
</gene>
<evidence type="ECO:0000256" key="4">
    <source>
        <dbReference type="ARBA" id="ARBA00038020"/>
    </source>
</evidence>
<comment type="subcellular location">
    <subcellularLocation>
        <location evidence="1">Cell membrane</location>
        <topology evidence="1">Peripheral membrane protein</topology>
    </subcellularLocation>
    <subcellularLocation>
        <location evidence="2">Golgi apparatus membrane</location>
        <topology evidence="2">Peripheral membrane protein</topology>
    </subcellularLocation>
</comment>
<dbReference type="Gene3D" id="1.10.8.20">
    <property type="entry name" value="N-terminal domain of phosphatidylinositol transfer protein sec14p"/>
    <property type="match status" value="1"/>
</dbReference>
<dbReference type="SMART" id="SM00516">
    <property type="entry name" value="SEC14"/>
    <property type="match status" value="1"/>
</dbReference>
<dbReference type="SUPFAM" id="SSF52087">
    <property type="entry name" value="CRAL/TRIO domain"/>
    <property type="match status" value="1"/>
</dbReference>
<dbReference type="Proteomes" id="UP000317650">
    <property type="component" value="Chromosome 9"/>
</dbReference>
<proteinExistence type="inferred from homology"/>
<dbReference type="AlphaFoldDB" id="A0A4S8IHM9"/>